<feature type="region of interest" description="Disordered" evidence="1">
    <location>
        <begin position="1"/>
        <end position="37"/>
    </location>
</feature>
<sequence>EGKTTDLSDDGKGGIFTPRVTGTIPGPSNGNDSDSGSSVLFHFPGTVDTFERRAALLITKIGFSARTCIIVTAIARICSAYQGSGSIQRKRK</sequence>
<feature type="compositionally biased region" description="Basic and acidic residues" evidence="1">
    <location>
        <begin position="1"/>
        <end position="12"/>
    </location>
</feature>
<gene>
    <name evidence="2" type="ORF">CEXT_309951</name>
</gene>
<comment type="caution">
    <text evidence="2">The sequence shown here is derived from an EMBL/GenBank/DDBJ whole genome shotgun (WGS) entry which is preliminary data.</text>
</comment>
<evidence type="ECO:0000313" key="2">
    <source>
        <dbReference type="EMBL" id="GIX92090.1"/>
    </source>
</evidence>
<protein>
    <submittedName>
        <fullName evidence="2">Uncharacterized protein</fullName>
    </submittedName>
</protein>
<organism evidence="2 3">
    <name type="scientific">Caerostris extrusa</name>
    <name type="common">Bark spider</name>
    <name type="synonym">Caerostris bankana</name>
    <dbReference type="NCBI Taxonomy" id="172846"/>
    <lineage>
        <taxon>Eukaryota</taxon>
        <taxon>Metazoa</taxon>
        <taxon>Ecdysozoa</taxon>
        <taxon>Arthropoda</taxon>
        <taxon>Chelicerata</taxon>
        <taxon>Arachnida</taxon>
        <taxon>Araneae</taxon>
        <taxon>Araneomorphae</taxon>
        <taxon>Entelegynae</taxon>
        <taxon>Araneoidea</taxon>
        <taxon>Araneidae</taxon>
        <taxon>Caerostris</taxon>
    </lineage>
</organism>
<evidence type="ECO:0000256" key="1">
    <source>
        <dbReference type="SAM" id="MobiDB-lite"/>
    </source>
</evidence>
<feature type="non-terminal residue" evidence="2">
    <location>
        <position position="1"/>
    </location>
</feature>
<proteinExistence type="predicted"/>
<evidence type="ECO:0000313" key="3">
    <source>
        <dbReference type="Proteomes" id="UP001054945"/>
    </source>
</evidence>
<keyword evidence="3" id="KW-1185">Reference proteome</keyword>
<accession>A0AAV4P7W6</accession>
<dbReference type="EMBL" id="BPLR01021657">
    <property type="protein sequence ID" value="GIX92090.1"/>
    <property type="molecule type" value="Genomic_DNA"/>
</dbReference>
<dbReference type="AlphaFoldDB" id="A0AAV4P7W6"/>
<dbReference type="Proteomes" id="UP001054945">
    <property type="component" value="Unassembled WGS sequence"/>
</dbReference>
<name>A0AAV4P7W6_CAEEX</name>
<feature type="compositionally biased region" description="Low complexity" evidence="1">
    <location>
        <begin position="25"/>
        <end position="37"/>
    </location>
</feature>
<reference evidence="2 3" key="1">
    <citation type="submission" date="2021-06" db="EMBL/GenBank/DDBJ databases">
        <title>Caerostris extrusa draft genome.</title>
        <authorList>
            <person name="Kono N."/>
            <person name="Arakawa K."/>
        </authorList>
    </citation>
    <scope>NUCLEOTIDE SEQUENCE [LARGE SCALE GENOMIC DNA]</scope>
</reference>